<protein>
    <submittedName>
        <fullName evidence="2">S-layer homology domain-containing protein</fullName>
    </submittedName>
</protein>
<dbReference type="EMBL" id="JBHMDO010000053">
    <property type="protein sequence ID" value="MFB9330746.1"/>
    <property type="molecule type" value="Genomic_DNA"/>
</dbReference>
<accession>A0ABV5L1R1</accession>
<evidence type="ECO:0000259" key="1">
    <source>
        <dbReference type="PROSITE" id="PS51272"/>
    </source>
</evidence>
<dbReference type="Gene3D" id="2.130.10.10">
    <property type="entry name" value="YVTN repeat-like/Quinoprotein amine dehydrogenase"/>
    <property type="match status" value="1"/>
</dbReference>
<reference evidence="2 3" key="1">
    <citation type="submission" date="2024-09" db="EMBL/GenBank/DDBJ databases">
        <authorList>
            <person name="Sun Q."/>
            <person name="Mori K."/>
        </authorList>
    </citation>
    <scope>NUCLEOTIDE SEQUENCE [LARGE SCALE GENOMIC DNA]</scope>
    <source>
        <strain evidence="2 3">TISTR 2452</strain>
    </source>
</reference>
<evidence type="ECO:0000313" key="2">
    <source>
        <dbReference type="EMBL" id="MFB9330746.1"/>
    </source>
</evidence>
<dbReference type="Proteomes" id="UP001589747">
    <property type="component" value="Unassembled WGS sequence"/>
</dbReference>
<keyword evidence="3" id="KW-1185">Reference proteome</keyword>
<dbReference type="PROSITE" id="PS51272">
    <property type="entry name" value="SLH"/>
    <property type="match status" value="2"/>
</dbReference>
<organism evidence="2 3">
    <name type="scientific">Paenibacillus aurantiacus</name>
    <dbReference type="NCBI Taxonomy" id="1936118"/>
    <lineage>
        <taxon>Bacteria</taxon>
        <taxon>Bacillati</taxon>
        <taxon>Bacillota</taxon>
        <taxon>Bacilli</taxon>
        <taxon>Bacillales</taxon>
        <taxon>Paenibacillaceae</taxon>
        <taxon>Paenibacillus</taxon>
    </lineage>
</organism>
<dbReference type="SUPFAM" id="SSF63825">
    <property type="entry name" value="YWTD domain"/>
    <property type="match status" value="2"/>
</dbReference>
<feature type="domain" description="SLH" evidence="1">
    <location>
        <begin position="1151"/>
        <end position="1214"/>
    </location>
</feature>
<gene>
    <name evidence="2" type="ORF">ACFFSY_32800</name>
</gene>
<feature type="domain" description="SLH" evidence="1">
    <location>
        <begin position="1215"/>
        <end position="1275"/>
    </location>
</feature>
<dbReference type="PANTHER" id="PTHR43308:SF5">
    <property type="entry name" value="S-LAYER PROTEIN _ PEPTIDOGLYCAN ENDO-BETA-N-ACETYLGLUCOSAMINIDASE"/>
    <property type="match status" value="1"/>
</dbReference>
<proteinExistence type="predicted"/>
<dbReference type="PANTHER" id="PTHR43308">
    <property type="entry name" value="OUTER MEMBRANE PROTEIN ALPHA-RELATED"/>
    <property type="match status" value="1"/>
</dbReference>
<sequence length="1338" mass="142796">MLAVTLGAPFSGLQSSVVGTAHADAEASTVRPAGTLALGATLTDWVYDGAADAIYAISSNANKLYVINGQTLAIEKELLVGSQPSDIEQYGDQLFIALSGASFIQTVDTTSRSLGAQLATTVKPLRLAATRDYIFYINGDSYGFQNQVFKLERSTGISSSLPVSYMSGPVLRADENRHLLYVGETGSSGSDLIAFDYEANRKVSDSTYDGNYGFGFPYPMILTDGKDVFFGGSRLDGADLAVIYGAYPREGSYNYLISSIMDMNGAYVATSQGLYDKERYLRVASYPYEADKALIGKNGRVYLQASFPSGGPIEAYDLNLASPLPTVTFSPAADGQIVSSHKVDSWVTEDASPYLYGVSSETNELIAISKTDLSIASKRYIGSKPEHIALRNGKLYIAFGGETFIGVVEAASLDAGVQRIKTASNPHKVFPSSGRILYWGEDTFYYLHATDGVTDRRVFEQGNHALNPDYGAIFYNAPDNTLYTSASGAIYKVNPETLAFTQATPFNYGSSGGNLFVDGDDLYFNRQRMDIKALGSVLGTYPEQVLYARGGLVFGQKAVYNRDTYVKAAEYPAEVMDAYVSAEGEIFILSGMQLQKYDGIDAIRKAFTEKFTPKEVTLTDMGEIAGQVEGYLSFAPVQQIGNYAFYFLNAQSERVGQLQASWDRMLENGHYAYKFSATPIPAGAKYIGVVSLSSEGVELGVGKGLIWDVPAYFADTLKFSDVNTDARYVQGTVSWTIPNADAQAVYSLYWLGEDGPTEKIASFDGGETKYSFDLPKTEIAGAAFGLALVHERDQSEAPVYQYLIFDDFITPELASSDIVIVKNQYLADKVTVSRVSQGDRINVYNQNGLIGTGIVNTGASSLTIEIQNLGNPGAKLLVTRTMPGRFENEGTLITIPAVNGGGSTGGGAIPGPGPIIPAPGGGGGGGGGGGVTPTVPAPSVPGGSGAGNSANPAGANVDIKADDIKAGMEKEAFKQSGTLLLKSESSESSVNFRLQAADLRNALNGNNQAKLELSAPSGSWTIDAQSLTEALGKVKDAKDVSITIKAANESDTSGVKSALPANGQLIGSAMTFEITVSNGTDSEVVDRFSRYINHTLTISAGDVPLDELAGFMFDPATRTLLPVPATFERRDGQIIASLHRKGNSTYAVVRNKKTFKDVPSDSAFAAGIQALANRAVINGLPDGTFKPENNVTRSEFATMLVKALGIQTDADNPGKFKDVAANGWYTPYVLAASAAGIIDGDMEGKFRPNQTITHQEMVAMLVKAMRYASYSANAPTSGDDAAAGIPNLSNWAKSYYVEASQAKLIGQANDPFQFRANAAATRKECALLIYRVTNEVLF</sequence>
<comment type="caution">
    <text evidence="2">The sequence shown here is derived from an EMBL/GenBank/DDBJ whole genome shotgun (WGS) entry which is preliminary data.</text>
</comment>
<dbReference type="InterPro" id="IPR001119">
    <property type="entry name" value="SLH_dom"/>
</dbReference>
<dbReference type="InterPro" id="IPR015943">
    <property type="entry name" value="WD40/YVTN_repeat-like_dom_sf"/>
</dbReference>
<dbReference type="RefSeq" id="WP_377502446.1">
    <property type="nucleotide sequence ID" value="NZ_JBHMDO010000053.1"/>
</dbReference>
<dbReference type="InterPro" id="IPR051465">
    <property type="entry name" value="Cell_Envelope_Struct_Comp"/>
</dbReference>
<name>A0ABV5L1R1_9BACL</name>
<evidence type="ECO:0000313" key="3">
    <source>
        <dbReference type="Proteomes" id="UP001589747"/>
    </source>
</evidence>
<dbReference type="Pfam" id="PF00395">
    <property type="entry name" value="SLH"/>
    <property type="match status" value="2"/>
</dbReference>